<reference evidence="1 2" key="1">
    <citation type="submission" date="2018-03" db="EMBL/GenBank/DDBJ databases">
        <title>Aquarubrobacter algicola gen. nov., sp. nov., a novel actinobacterium isolated from shallow eutrophic lake during the end of cyanobacterial harmful algal blooms.</title>
        <authorList>
            <person name="Chun S.J."/>
        </authorList>
    </citation>
    <scope>NUCLEOTIDE SEQUENCE [LARGE SCALE GENOMIC DNA]</scope>
    <source>
        <strain evidence="1 2">Seoho-28</strain>
    </source>
</reference>
<evidence type="ECO:0000313" key="2">
    <source>
        <dbReference type="Proteomes" id="UP000240739"/>
    </source>
</evidence>
<comment type="caution">
    <text evidence="1">The sequence shown here is derived from an EMBL/GenBank/DDBJ whole genome shotgun (WGS) entry which is preliminary data.</text>
</comment>
<dbReference type="Proteomes" id="UP000240739">
    <property type="component" value="Unassembled WGS sequence"/>
</dbReference>
<dbReference type="EMBL" id="PYYB01000001">
    <property type="protein sequence ID" value="PTL58381.1"/>
    <property type="molecule type" value="Genomic_DNA"/>
</dbReference>
<keyword evidence="2" id="KW-1185">Reference proteome</keyword>
<gene>
    <name evidence="1" type="ORF">C7Y72_01310</name>
</gene>
<dbReference type="AlphaFoldDB" id="A0A2T4UGJ7"/>
<evidence type="ECO:0000313" key="1">
    <source>
        <dbReference type="EMBL" id="PTL58381.1"/>
    </source>
</evidence>
<accession>A0A2T4UGJ7</accession>
<protein>
    <submittedName>
        <fullName evidence="1">Uncharacterized protein</fullName>
    </submittedName>
</protein>
<proteinExistence type="predicted"/>
<organism evidence="1 2">
    <name type="scientific">Paraconexibacter algicola</name>
    <dbReference type="NCBI Taxonomy" id="2133960"/>
    <lineage>
        <taxon>Bacteria</taxon>
        <taxon>Bacillati</taxon>
        <taxon>Actinomycetota</taxon>
        <taxon>Thermoleophilia</taxon>
        <taxon>Solirubrobacterales</taxon>
        <taxon>Paraconexibacteraceae</taxon>
        <taxon>Paraconexibacter</taxon>
    </lineage>
</organism>
<sequence length="115" mass="12713">MPESTEPIGAPRLRVTEKREYQGPVGWSLPQRARELAVVLFVELVDVKVSVRPAGRLERVTVEVCGDWKKVNRFWRRLDEVADAGGQTDGAGRATVRAGGRWSLRALLDSILSGS</sequence>
<name>A0A2T4UGJ7_9ACTN</name>